<dbReference type="PROSITE" id="PS50046">
    <property type="entry name" value="PHYTOCHROME_2"/>
    <property type="match status" value="4"/>
</dbReference>
<dbReference type="InterPro" id="IPR004089">
    <property type="entry name" value="MCPsignal_dom"/>
</dbReference>
<dbReference type="InterPro" id="IPR029016">
    <property type="entry name" value="GAF-like_dom_sf"/>
</dbReference>
<feature type="domain" description="Phytochrome chromophore attachment site" evidence="5">
    <location>
        <begin position="130"/>
        <end position="273"/>
    </location>
</feature>
<comment type="similarity">
    <text evidence="2">Belongs to the methyl-accepting chemotaxis (MCP) protein family.</text>
</comment>
<dbReference type="Proteomes" id="UP001301728">
    <property type="component" value="Unassembled WGS sequence"/>
</dbReference>
<name>A0ABU5U7W9_9CYAN</name>
<evidence type="ECO:0000256" key="3">
    <source>
        <dbReference type="PROSITE-ProRule" id="PRU00284"/>
    </source>
</evidence>
<dbReference type="Gene3D" id="1.10.287.950">
    <property type="entry name" value="Methyl-accepting chemotaxis protein"/>
    <property type="match status" value="1"/>
</dbReference>
<keyword evidence="9" id="KW-1185">Reference proteome</keyword>
<keyword evidence="1 3" id="KW-0807">Transducer</keyword>
<dbReference type="EMBL" id="JAYGHT010000192">
    <property type="protein sequence ID" value="MEA5522708.1"/>
    <property type="molecule type" value="Genomic_DNA"/>
</dbReference>
<reference evidence="8 9" key="1">
    <citation type="submission" date="2023-12" db="EMBL/GenBank/DDBJ databases">
        <title>Baltic Sea Cyanobacteria.</title>
        <authorList>
            <person name="Delbaje E."/>
            <person name="Fewer D.P."/>
            <person name="Shishido T.K."/>
        </authorList>
    </citation>
    <scope>NUCLEOTIDE SEQUENCE [LARGE SCALE GENOMIC DNA]</scope>
    <source>
        <strain evidence="8 9">CCNP 1315</strain>
    </source>
</reference>
<dbReference type="SUPFAM" id="SSF55781">
    <property type="entry name" value="GAF domain-like"/>
    <property type="match status" value="4"/>
</dbReference>
<proteinExistence type="inferred from homology"/>
<comment type="caution">
    <text evidence="8">The sequence shown here is derived from an EMBL/GenBank/DDBJ whole genome shotgun (WGS) entry which is preliminary data.</text>
</comment>
<dbReference type="InterPro" id="IPR016132">
    <property type="entry name" value="Phyto_chromo_attachment"/>
</dbReference>
<dbReference type="PANTHER" id="PTHR32089">
    <property type="entry name" value="METHYL-ACCEPTING CHEMOTAXIS PROTEIN MCPB"/>
    <property type="match status" value="1"/>
</dbReference>
<dbReference type="SMART" id="SM00283">
    <property type="entry name" value="MA"/>
    <property type="match status" value="1"/>
</dbReference>
<evidence type="ECO:0000259" key="5">
    <source>
        <dbReference type="PROSITE" id="PS50046"/>
    </source>
</evidence>
<feature type="domain" description="HAMP" evidence="7">
    <location>
        <begin position="692"/>
        <end position="725"/>
    </location>
</feature>
<dbReference type="SMART" id="SM00065">
    <property type="entry name" value="GAF"/>
    <property type="match status" value="4"/>
</dbReference>
<protein>
    <submittedName>
        <fullName evidence="8">GAF domain-containing protein</fullName>
    </submittedName>
</protein>
<dbReference type="Pfam" id="PF01590">
    <property type="entry name" value="GAF"/>
    <property type="match status" value="4"/>
</dbReference>
<dbReference type="SUPFAM" id="SSF58104">
    <property type="entry name" value="Methyl-accepting chemotaxis protein (MCP) signaling domain"/>
    <property type="match status" value="1"/>
</dbReference>
<evidence type="ECO:0000256" key="2">
    <source>
        <dbReference type="ARBA" id="ARBA00029447"/>
    </source>
</evidence>
<dbReference type="InterPro" id="IPR003660">
    <property type="entry name" value="HAMP_dom"/>
</dbReference>
<gene>
    <name evidence="8" type="ORF">VB854_27635</name>
</gene>
<dbReference type="PANTHER" id="PTHR32089:SF114">
    <property type="entry name" value="METHYL-ACCEPTING CHEMOTAXIS PROTEIN MCPB"/>
    <property type="match status" value="1"/>
</dbReference>
<feature type="domain" description="Phytochrome chromophore attachment site" evidence="5">
    <location>
        <begin position="309"/>
        <end position="444"/>
    </location>
</feature>
<feature type="domain" description="Methyl-accepting transducer" evidence="6">
    <location>
        <begin position="730"/>
        <end position="966"/>
    </location>
</feature>
<evidence type="ECO:0000259" key="6">
    <source>
        <dbReference type="PROSITE" id="PS50111"/>
    </source>
</evidence>
<organism evidence="8 9">
    <name type="scientific">Limnoraphis robusta CCNP1315</name>
    <dbReference type="NCBI Taxonomy" id="3110306"/>
    <lineage>
        <taxon>Bacteria</taxon>
        <taxon>Bacillati</taxon>
        <taxon>Cyanobacteriota</taxon>
        <taxon>Cyanophyceae</taxon>
        <taxon>Oscillatoriophycideae</taxon>
        <taxon>Oscillatoriales</taxon>
        <taxon>Sirenicapillariaceae</taxon>
        <taxon>Limnoraphis</taxon>
    </lineage>
</organism>
<accession>A0ABU5U7W9</accession>
<keyword evidence="4" id="KW-0175">Coiled coil</keyword>
<feature type="domain" description="Phytochrome chromophore attachment site" evidence="5">
    <location>
        <begin position="479"/>
        <end position="641"/>
    </location>
</feature>
<dbReference type="RefSeq" id="WP_323272253.1">
    <property type="nucleotide sequence ID" value="NZ_JAYGHT010000192.1"/>
</dbReference>
<dbReference type="PROSITE" id="PS50111">
    <property type="entry name" value="CHEMOTAXIS_TRANSDUC_2"/>
    <property type="match status" value="1"/>
</dbReference>
<dbReference type="Gene3D" id="3.30.450.40">
    <property type="match status" value="4"/>
</dbReference>
<dbReference type="Pfam" id="PF00015">
    <property type="entry name" value="MCPsignal"/>
    <property type="match status" value="1"/>
</dbReference>
<dbReference type="PROSITE" id="PS50885">
    <property type="entry name" value="HAMP"/>
    <property type="match status" value="1"/>
</dbReference>
<evidence type="ECO:0000313" key="9">
    <source>
        <dbReference type="Proteomes" id="UP001301728"/>
    </source>
</evidence>
<evidence type="ECO:0000256" key="4">
    <source>
        <dbReference type="SAM" id="Coils"/>
    </source>
</evidence>
<feature type="coiled-coil region" evidence="4">
    <location>
        <begin position="648"/>
        <end position="686"/>
    </location>
</feature>
<evidence type="ECO:0000313" key="8">
    <source>
        <dbReference type="EMBL" id="MEA5522708.1"/>
    </source>
</evidence>
<evidence type="ECO:0000256" key="1">
    <source>
        <dbReference type="ARBA" id="ARBA00023224"/>
    </source>
</evidence>
<feature type="domain" description="Phytochrome chromophore attachment site" evidence="5">
    <location>
        <begin position="1"/>
        <end position="94"/>
    </location>
</feature>
<dbReference type="InterPro" id="IPR003018">
    <property type="entry name" value="GAF"/>
</dbReference>
<sequence length="1003" mass="111992">MARAIGAEIDDPCFAKRYVQPYQRGRVKATDNIYEAGLTDCHLRQLEPFAVKANLVAPIVVENQLKGLLVAHQCSGPRAWTELEIDLIRNVAIHAGYALDQASALEQQQATAQKAKILNNITYQLRNTQTLDRVFDLLVEQVRQVLKTDQVLIYKYHEDGFGSVVAESIVNNPPAPLLGQKIKDGTLSADDLKVIRRKRVYLIDNIHTCSLNTQIPNFQPYLELLVSPKAKTCLIAPLNTATTLHGLLVINHASSPRVWQDSELDFIKQLTAQVSLALDQLTLLQQQQVIAESERRLNQMSAILQESLKPDEIFRTVIGEARTFLNADRVTIYQFESQWQGRIVTESVAPEFPSALGNELYDPGSTHDIQAYLKGEVTAIADIKQVSLSSFHQRQLKSLQVKAKLVAPIIAKQKLHGLLIVHQCSKPRKWQTHEIDFIRKIAISVGQALNQVFLQQEQQASSQARQLNEICSNIRQTLNPQQICQTAVEELLELMQADRIVIDHSPVTRRGGFNPDVCLSQVTDINPPSPSEVSSPEKTQIIAEAVRSDYSKISDSQANMEYPGEILKKLSQGEEVIINDVMEASLTPEERQQFHQWEVQAALIIPVFVNQTLYAIATHHCSQTHQWQDSEIERFKQVGLQIGYALEQAQLLQQVQESRSLAEQMMNEQQQQKQQLEHQIETFLAQIEDCFQGDLTVRAQVSEGVMGTVADFFNATIESLQQLVTQVHHSAEIVTTTAAERQQDVEHLSRQAVQQTEIIIDALAQIQTLAHSIEAVATSAQAAQTQVQSVAGILHRGDQAMNRSVEGILSLEKTIRVTARKVKNLGESSQKISRIIKLINQFASQTHVLALNASVEASRMSHQEGGFAMVATEVRTLAEQSSHATAEIEEMIAEIQAETHEVVHAMKVGLKRVLRETELVQRTRKTLTEIVQASNQTHEFVNQIACSANHQAQTSTQLSETMEQVAAIASGSSQQSLQARQAFSQLIQVADQLQQGVEQFKVL</sequence>
<evidence type="ECO:0000259" key="7">
    <source>
        <dbReference type="PROSITE" id="PS50885"/>
    </source>
</evidence>